<protein>
    <submittedName>
        <fullName evidence="2">Uncharacterized protein</fullName>
    </submittedName>
</protein>
<evidence type="ECO:0000256" key="1">
    <source>
        <dbReference type="SAM" id="Phobius"/>
    </source>
</evidence>
<keyword evidence="1" id="KW-1133">Transmembrane helix</keyword>
<proteinExistence type="predicted"/>
<sequence length="138" mass="15454">MVKSLFGLLTENNMLHAFTRCRRLNANEDKASDSVLYPLLLSAFPCRFLQHFSSTQPQPCSLTDPLNVYENDVNIIGFYSGNFIVWVSGLSLLTILAMPPREQKTAKKLPVNLFGFFSSSRYSLASLGLKGDQNLICE</sequence>
<name>A0ABS0DPR9_9GAMM</name>
<feature type="transmembrane region" description="Helical" evidence="1">
    <location>
        <begin position="76"/>
        <end position="98"/>
    </location>
</feature>
<evidence type="ECO:0000313" key="3">
    <source>
        <dbReference type="Proteomes" id="UP000600307"/>
    </source>
</evidence>
<dbReference type="EMBL" id="JADOBH010000002">
    <property type="protein sequence ID" value="MBF7955893.1"/>
    <property type="molecule type" value="Genomic_DNA"/>
</dbReference>
<keyword evidence="3" id="KW-1185">Reference proteome</keyword>
<comment type="caution">
    <text evidence="2">The sequence shown here is derived from an EMBL/GenBank/DDBJ whole genome shotgun (WGS) entry which is preliminary data.</text>
</comment>
<keyword evidence="1" id="KW-0812">Transmembrane</keyword>
<dbReference type="Proteomes" id="UP000600307">
    <property type="component" value="Unassembled WGS sequence"/>
</dbReference>
<gene>
    <name evidence="2" type="ORF">IV431_10045</name>
</gene>
<accession>A0ABS0DPR9</accession>
<organism evidence="2 3">
    <name type="scientific">Rahnella victoriana</name>
    <dbReference type="NCBI Taxonomy" id="1510570"/>
    <lineage>
        <taxon>Bacteria</taxon>
        <taxon>Pseudomonadati</taxon>
        <taxon>Pseudomonadota</taxon>
        <taxon>Gammaproteobacteria</taxon>
        <taxon>Enterobacterales</taxon>
        <taxon>Yersiniaceae</taxon>
        <taxon>Rahnella</taxon>
    </lineage>
</organism>
<evidence type="ECO:0000313" key="2">
    <source>
        <dbReference type="EMBL" id="MBF7955893.1"/>
    </source>
</evidence>
<reference evidence="2 3" key="1">
    <citation type="submission" date="2020-11" db="EMBL/GenBank/DDBJ databases">
        <title>Taxonomic investigation of Rahnella spp.</title>
        <authorList>
            <person name="Lee S.D."/>
        </authorList>
    </citation>
    <scope>NUCLEOTIDE SEQUENCE [LARGE SCALE GENOMIC DNA]</scope>
    <source>
        <strain evidence="2 3">SAP-10</strain>
    </source>
</reference>
<dbReference type="RefSeq" id="WP_195817195.1">
    <property type="nucleotide sequence ID" value="NZ_JADOBH010000002.1"/>
</dbReference>
<keyword evidence="1" id="KW-0472">Membrane</keyword>